<evidence type="ECO:0000313" key="4">
    <source>
        <dbReference type="Proteomes" id="UP000604825"/>
    </source>
</evidence>
<gene>
    <name evidence="3" type="ORF">NCGR_LOCUS52554</name>
</gene>
<dbReference type="EMBL" id="CAJGYO010000015">
    <property type="protein sequence ID" value="CAD6269250.1"/>
    <property type="molecule type" value="Genomic_DNA"/>
</dbReference>
<keyword evidence="1" id="KW-0175">Coiled coil</keyword>
<feature type="coiled-coil region" evidence="1">
    <location>
        <begin position="283"/>
        <end position="324"/>
    </location>
</feature>
<evidence type="ECO:0000256" key="2">
    <source>
        <dbReference type="SAM" id="MobiDB-lite"/>
    </source>
</evidence>
<name>A0A811RHC4_9POAL</name>
<keyword evidence="4" id="KW-1185">Reference proteome</keyword>
<sequence>MTLEYLRQRDQNIMRNDQFFQSLGHSTLVAQVKGKSARNKDDVPEKSRSLYNPEDDEGSNQHDEDEVSMLLRWVRMYVTRMSNILASSLLEVRKHQREWWHHKKGKLLELLGKGLLPIQASLLSHMMHWHLPILLQAQMRSTSTTMMKGGQRQMRHRLKKYFDGVLANLVRTTSPVTCMTDDQWRALVEMWSNPKHKDTYVKNQVNHAKVHFHQRIGSRCYIAHAYVTAAMEAIEAKPMQEGQKSMSSIEIVSKVLPKSSTFLQNVGLPISKPSSRSAVSSQVWELQAQLEANEQESAQLKQESAQLKQEVASQAHEIDSLKKEQQETHALLRQLILHFNQGQVTPPYNL</sequence>
<feature type="region of interest" description="Disordered" evidence="2">
    <location>
        <begin position="32"/>
        <end position="63"/>
    </location>
</feature>
<protein>
    <submittedName>
        <fullName evidence="3">Uncharacterized protein</fullName>
    </submittedName>
</protein>
<dbReference type="Proteomes" id="UP000604825">
    <property type="component" value="Unassembled WGS sequence"/>
</dbReference>
<evidence type="ECO:0000256" key="1">
    <source>
        <dbReference type="SAM" id="Coils"/>
    </source>
</evidence>
<feature type="compositionally biased region" description="Basic and acidic residues" evidence="2">
    <location>
        <begin position="38"/>
        <end position="48"/>
    </location>
</feature>
<dbReference type="OrthoDB" id="682311at2759"/>
<dbReference type="AlphaFoldDB" id="A0A811RHC4"/>
<feature type="compositionally biased region" description="Acidic residues" evidence="2">
    <location>
        <begin position="53"/>
        <end position="63"/>
    </location>
</feature>
<accession>A0A811RHC4</accession>
<organism evidence="3 4">
    <name type="scientific">Miscanthus lutarioriparius</name>
    <dbReference type="NCBI Taxonomy" id="422564"/>
    <lineage>
        <taxon>Eukaryota</taxon>
        <taxon>Viridiplantae</taxon>
        <taxon>Streptophyta</taxon>
        <taxon>Embryophyta</taxon>
        <taxon>Tracheophyta</taxon>
        <taxon>Spermatophyta</taxon>
        <taxon>Magnoliopsida</taxon>
        <taxon>Liliopsida</taxon>
        <taxon>Poales</taxon>
        <taxon>Poaceae</taxon>
        <taxon>PACMAD clade</taxon>
        <taxon>Panicoideae</taxon>
        <taxon>Andropogonodae</taxon>
        <taxon>Andropogoneae</taxon>
        <taxon>Saccharinae</taxon>
        <taxon>Miscanthus</taxon>
    </lineage>
</organism>
<proteinExistence type="predicted"/>
<evidence type="ECO:0000313" key="3">
    <source>
        <dbReference type="EMBL" id="CAD6269250.1"/>
    </source>
</evidence>
<dbReference type="PANTHER" id="PTHR33063:SF16">
    <property type="entry name" value="OS02G0241300 PROTEIN"/>
    <property type="match status" value="1"/>
</dbReference>
<comment type="caution">
    <text evidence="3">The sequence shown here is derived from an EMBL/GenBank/DDBJ whole genome shotgun (WGS) entry which is preliminary data.</text>
</comment>
<reference evidence="3" key="1">
    <citation type="submission" date="2020-10" db="EMBL/GenBank/DDBJ databases">
        <authorList>
            <person name="Han B."/>
            <person name="Lu T."/>
            <person name="Zhao Q."/>
            <person name="Huang X."/>
            <person name="Zhao Y."/>
        </authorList>
    </citation>
    <scope>NUCLEOTIDE SEQUENCE</scope>
</reference>
<dbReference type="PANTHER" id="PTHR33063">
    <property type="entry name" value="OS02G0583500 PROTEIN"/>
    <property type="match status" value="1"/>
</dbReference>